<dbReference type="InterPro" id="IPR029063">
    <property type="entry name" value="SAM-dependent_MTases_sf"/>
</dbReference>
<proteinExistence type="predicted"/>
<reference evidence="1 3" key="1">
    <citation type="submission" date="2019-04" db="EMBL/GenBank/DDBJ databases">
        <title>Complete genome sequence of Agrobacterium larrymoorei CFBP5473.</title>
        <authorList>
            <person name="Haryono M."/>
            <person name="Chou L."/>
            <person name="Lin Y.-C."/>
            <person name="Lai E.-M."/>
            <person name="Kuo C.-H."/>
        </authorList>
    </citation>
    <scope>NUCLEOTIDE SEQUENCE [LARGE SCALE GENOMIC DNA]</scope>
    <source>
        <strain evidence="1 3">CFBP5473</strain>
    </source>
</reference>
<organism evidence="1 3">
    <name type="scientific">Agrobacterium larrymoorei</name>
    <dbReference type="NCBI Taxonomy" id="160699"/>
    <lineage>
        <taxon>Bacteria</taxon>
        <taxon>Pseudomonadati</taxon>
        <taxon>Pseudomonadota</taxon>
        <taxon>Alphaproteobacteria</taxon>
        <taxon>Hyphomicrobiales</taxon>
        <taxon>Rhizobiaceae</taxon>
        <taxon>Rhizobium/Agrobacterium group</taxon>
        <taxon>Agrobacterium</taxon>
    </lineage>
</organism>
<sequence>MTQARDDDTIEFYARETVAYTARGKGASSRLQTFLAALPAGGIILELGCGAGQDSEAMLALGFDARPTDGTPEMARSASARLGIPVKTLLFEDIDERNIYDGVWANACLLHVPRSSLPSIIERIYNALKSNGVFYASYKAGEAEGRDDFDRFYNYPSKGWLSDVYQQLPWASLTIDTSNKGSGYDNKPTDWLHVTAVKL</sequence>
<dbReference type="SUPFAM" id="SSF53335">
    <property type="entry name" value="S-adenosyl-L-methionine-dependent methyltransferases"/>
    <property type="match status" value="1"/>
</dbReference>
<dbReference type="Proteomes" id="UP000298545">
    <property type="component" value="Chromosome circular"/>
</dbReference>
<dbReference type="STRING" id="1367849.GCA_000518585_02993"/>
<dbReference type="Pfam" id="PF13489">
    <property type="entry name" value="Methyltransf_23"/>
    <property type="match status" value="1"/>
</dbReference>
<reference evidence="2 4" key="2">
    <citation type="submission" date="2021-03" db="EMBL/GenBank/DDBJ databases">
        <title>Rapid diversification of plasmids in a genus of pathogenic and nitrogen fixing bacteria.</title>
        <authorList>
            <person name="Weisberg A.J."/>
            <person name="Miller M."/>
            <person name="Ream W."/>
            <person name="Grunwald N.J."/>
            <person name="Chang J.H."/>
        </authorList>
    </citation>
    <scope>NUCLEOTIDE SEQUENCE [LARGE SCALE GENOMIC DNA]</scope>
    <source>
        <strain evidence="2 4">AF3.44</strain>
    </source>
</reference>
<accession>A0A4D7DSJ0</accession>
<evidence type="ECO:0000313" key="2">
    <source>
        <dbReference type="EMBL" id="QYA07319.1"/>
    </source>
</evidence>
<keyword evidence="4" id="KW-1185">Reference proteome</keyword>
<dbReference type="CDD" id="cd02440">
    <property type="entry name" value="AdoMet_MTases"/>
    <property type="match status" value="1"/>
</dbReference>
<dbReference type="GO" id="GO:0032259">
    <property type="term" value="P:methylation"/>
    <property type="evidence" value="ECO:0007669"/>
    <property type="project" value="UniProtKB-KW"/>
</dbReference>
<evidence type="ECO:0000313" key="3">
    <source>
        <dbReference type="Proteomes" id="UP000298545"/>
    </source>
</evidence>
<dbReference type="AlphaFoldDB" id="A0A4D7DSJ0"/>
<keyword evidence="1" id="KW-0489">Methyltransferase</keyword>
<dbReference type="OrthoDB" id="9804312at2"/>
<keyword evidence="1" id="KW-0808">Transferase</keyword>
<dbReference type="Gene3D" id="3.40.50.150">
    <property type="entry name" value="Vaccinia Virus protein VP39"/>
    <property type="match status" value="1"/>
</dbReference>
<protein>
    <submittedName>
        <fullName evidence="1">Class I SAM-dependent methyltransferase</fullName>
    </submittedName>
</protein>
<dbReference type="EMBL" id="CP039691">
    <property type="protein sequence ID" value="QCI97249.1"/>
    <property type="molecule type" value="Genomic_DNA"/>
</dbReference>
<dbReference type="Proteomes" id="UP000826513">
    <property type="component" value="Chromosome 1"/>
</dbReference>
<gene>
    <name evidence="1" type="ORF">CFBP5473_04535</name>
    <name evidence="2" type="ORF">J5285_00865</name>
</gene>
<evidence type="ECO:0000313" key="1">
    <source>
        <dbReference type="EMBL" id="QCI97249.1"/>
    </source>
</evidence>
<evidence type="ECO:0000313" key="4">
    <source>
        <dbReference type="Proteomes" id="UP000826513"/>
    </source>
</evidence>
<name>A0A4D7DSJ0_9HYPH</name>
<dbReference type="KEGG" id="alf:CFBP5473_04535"/>
<dbReference type="RefSeq" id="WP_027675715.1">
    <property type="nucleotide sequence ID" value="NZ_CP039691.1"/>
</dbReference>
<dbReference type="EMBL" id="CP072167">
    <property type="protein sequence ID" value="QYA07319.1"/>
    <property type="molecule type" value="Genomic_DNA"/>
</dbReference>
<dbReference type="GO" id="GO:0008168">
    <property type="term" value="F:methyltransferase activity"/>
    <property type="evidence" value="ECO:0007669"/>
    <property type="project" value="UniProtKB-KW"/>
</dbReference>